<evidence type="ECO:0000256" key="3">
    <source>
        <dbReference type="ARBA" id="ARBA00022989"/>
    </source>
</evidence>
<dbReference type="InterPro" id="IPR026841">
    <property type="entry name" value="Aur1/Ipt1"/>
</dbReference>
<sequence length="303" mass="32385">MTPRPWAGPVDGGPAAPPTRRPWTASLAELLVGLIPLGFLLLGYAVAYLVNLPLTRDPVAGTTNALGFALRAAEPGAIDRAMFGVLPSTWLQGRFVRAPDGAWWDRLVAVVYASHFVVIPVVTAVLWFTDRRRFRRWVWTVLALVGAGLVLYVVYPMTPPWLAAEQGIVDPLVRWSGVGWDVMGLDAIGFLQGSGQAGSNPVAAMPSLHAGAATLVAVFFLRGGPWWRAPLLVLYALAMSVLLVYTAEHYVIDVLVGDLLAVAAVAGVAAVFRLRRARRAGRADRAANLPVPTPTPSRADSAG</sequence>
<evidence type="ECO:0000259" key="6">
    <source>
        <dbReference type="Pfam" id="PF14378"/>
    </source>
</evidence>
<dbReference type="Proteomes" id="UP000306985">
    <property type="component" value="Unassembled WGS sequence"/>
</dbReference>
<dbReference type="InterPro" id="IPR052185">
    <property type="entry name" value="IPC_Synthase-Related"/>
</dbReference>
<keyword evidence="8" id="KW-1185">Reference proteome</keyword>
<dbReference type="EMBL" id="SZZH01000002">
    <property type="protein sequence ID" value="TKV59263.1"/>
    <property type="molecule type" value="Genomic_DNA"/>
</dbReference>
<feature type="transmembrane region" description="Helical" evidence="5">
    <location>
        <begin position="137"/>
        <end position="155"/>
    </location>
</feature>
<feature type="transmembrane region" description="Helical" evidence="5">
    <location>
        <begin position="107"/>
        <end position="128"/>
    </location>
</feature>
<comment type="subcellular location">
    <subcellularLocation>
        <location evidence="1">Membrane</location>
        <topology evidence="1">Multi-pass membrane protein</topology>
    </subcellularLocation>
</comment>
<dbReference type="SUPFAM" id="SSF48317">
    <property type="entry name" value="Acid phosphatase/Vanadium-dependent haloperoxidase"/>
    <property type="match status" value="1"/>
</dbReference>
<dbReference type="PANTHER" id="PTHR31310">
    <property type="match status" value="1"/>
</dbReference>
<accession>A0A4U6QG93</accession>
<dbReference type="OrthoDB" id="629685at2"/>
<organism evidence="7 8">
    <name type="scientific">Nakamurella flava</name>
    <dbReference type="NCBI Taxonomy" id="2576308"/>
    <lineage>
        <taxon>Bacteria</taxon>
        <taxon>Bacillati</taxon>
        <taxon>Actinomycetota</taxon>
        <taxon>Actinomycetes</taxon>
        <taxon>Nakamurellales</taxon>
        <taxon>Nakamurellaceae</taxon>
        <taxon>Nakamurella</taxon>
    </lineage>
</organism>
<dbReference type="GO" id="GO:0016020">
    <property type="term" value="C:membrane"/>
    <property type="evidence" value="ECO:0007669"/>
    <property type="project" value="UniProtKB-SubCell"/>
</dbReference>
<keyword evidence="4 5" id="KW-0472">Membrane</keyword>
<evidence type="ECO:0000256" key="5">
    <source>
        <dbReference type="SAM" id="Phobius"/>
    </source>
</evidence>
<feature type="transmembrane region" description="Helical" evidence="5">
    <location>
        <begin position="226"/>
        <end position="245"/>
    </location>
</feature>
<reference evidence="7 8" key="1">
    <citation type="submission" date="2019-05" db="EMBL/GenBank/DDBJ databases">
        <title>Nakamurella sp. N5BH11, whole genome shotgun sequence.</title>
        <authorList>
            <person name="Tuo L."/>
        </authorList>
    </citation>
    <scope>NUCLEOTIDE SEQUENCE [LARGE SCALE GENOMIC DNA]</scope>
    <source>
        <strain evidence="7 8">N5BH11</strain>
    </source>
</reference>
<dbReference type="Pfam" id="PF14378">
    <property type="entry name" value="PAP2_3"/>
    <property type="match status" value="1"/>
</dbReference>
<evidence type="ECO:0000256" key="2">
    <source>
        <dbReference type="ARBA" id="ARBA00022692"/>
    </source>
</evidence>
<feature type="domain" description="Inositolphosphotransferase Aur1/Ipt1" evidence="6">
    <location>
        <begin position="101"/>
        <end position="266"/>
    </location>
</feature>
<feature type="transmembrane region" description="Helical" evidence="5">
    <location>
        <begin position="30"/>
        <end position="50"/>
    </location>
</feature>
<evidence type="ECO:0000256" key="1">
    <source>
        <dbReference type="ARBA" id="ARBA00004141"/>
    </source>
</evidence>
<comment type="caution">
    <text evidence="7">The sequence shown here is derived from an EMBL/GenBank/DDBJ whole genome shotgun (WGS) entry which is preliminary data.</text>
</comment>
<evidence type="ECO:0000256" key="4">
    <source>
        <dbReference type="ARBA" id="ARBA00023136"/>
    </source>
</evidence>
<dbReference type="AlphaFoldDB" id="A0A4U6QG93"/>
<dbReference type="RefSeq" id="WP_137449885.1">
    <property type="nucleotide sequence ID" value="NZ_SZZH01000002.1"/>
</dbReference>
<gene>
    <name evidence="7" type="ORF">FDO65_11610</name>
</gene>
<name>A0A4U6QG93_9ACTN</name>
<proteinExistence type="predicted"/>
<evidence type="ECO:0000313" key="8">
    <source>
        <dbReference type="Proteomes" id="UP000306985"/>
    </source>
</evidence>
<dbReference type="PANTHER" id="PTHR31310:SF7">
    <property type="entry name" value="PA-PHOSPHATASE RELATED-FAMILY PROTEIN DDB_G0268928"/>
    <property type="match status" value="1"/>
</dbReference>
<dbReference type="Gene3D" id="1.20.144.10">
    <property type="entry name" value="Phosphatidic acid phosphatase type 2/haloperoxidase"/>
    <property type="match status" value="1"/>
</dbReference>
<keyword evidence="3 5" id="KW-1133">Transmembrane helix</keyword>
<protein>
    <submittedName>
        <fullName evidence="7">Inositol phosphorylceramide synthase</fullName>
    </submittedName>
</protein>
<feature type="transmembrane region" description="Helical" evidence="5">
    <location>
        <begin position="251"/>
        <end position="272"/>
    </location>
</feature>
<dbReference type="CDD" id="cd03386">
    <property type="entry name" value="PAP2_Aur1_like"/>
    <property type="match status" value="1"/>
</dbReference>
<keyword evidence="2 5" id="KW-0812">Transmembrane</keyword>
<feature type="transmembrane region" description="Helical" evidence="5">
    <location>
        <begin position="202"/>
        <end position="221"/>
    </location>
</feature>
<dbReference type="InterPro" id="IPR036938">
    <property type="entry name" value="PAP2/HPO_sf"/>
</dbReference>
<evidence type="ECO:0000313" key="7">
    <source>
        <dbReference type="EMBL" id="TKV59263.1"/>
    </source>
</evidence>